<gene>
    <name evidence="2" type="primary">rsmA_1</name>
    <name evidence="2" type="ORF">Pla110_19540</name>
</gene>
<keyword evidence="2" id="KW-0808">Transferase</keyword>
<sequence length="242" mass="27884">MFSSGQPFFQESYVLVHHREFFRQFRSQFETTGAIAPSSRFLAKAITGPLLQKQREAGEKPLRVLEVGPGTGAFTRFIVRQLRPQDQFDLVEINENFANVLESSFETDPHWNAVSSQSQLHRSPLQDFECDAPYDVIISGLPLNNFSPDLVASIFEQYWRLLKPTGSLSYFEYMYIRSAKKKLSVKAERERLHRLDEIIAPFLKSQRFKRSWVFMNVPPAWVQHLTAPAEILAPSPTQETES</sequence>
<dbReference type="GO" id="GO:0052908">
    <property type="term" value="F:16S rRNA (adenine(1518)-N(6)/adenine(1519)-N(6))-dimethyltransferase activity"/>
    <property type="evidence" value="ECO:0007669"/>
    <property type="project" value="UniProtKB-EC"/>
</dbReference>
<dbReference type="EC" id="2.1.1.182" evidence="2"/>
<accession>A0A518CLX1</accession>
<dbReference type="KEGG" id="plon:Pla110_19540"/>
<protein>
    <submittedName>
        <fullName evidence="2">Ribosomal RNA small subunit methyltransferase A</fullName>
        <ecNumber evidence="2">2.1.1.182</ecNumber>
    </submittedName>
</protein>
<name>A0A518CLX1_9PLAN</name>
<dbReference type="InterPro" id="IPR029063">
    <property type="entry name" value="SAM-dependent_MTases_sf"/>
</dbReference>
<dbReference type="EMBL" id="CP036281">
    <property type="protein sequence ID" value="QDU80230.1"/>
    <property type="molecule type" value="Genomic_DNA"/>
</dbReference>
<proteinExistence type="predicted"/>
<dbReference type="Pfam" id="PF13649">
    <property type="entry name" value="Methyltransf_25"/>
    <property type="match status" value="1"/>
</dbReference>
<evidence type="ECO:0000313" key="2">
    <source>
        <dbReference type="EMBL" id="QDU80230.1"/>
    </source>
</evidence>
<dbReference type="Proteomes" id="UP000317178">
    <property type="component" value="Chromosome"/>
</dbReference>
<feature type="domain" description="Methyltransferase" evidence="1">
    <location>
        <begin position="64"/>
        <end position="166"/>
    </location>
</feature>
<dbReference type="OrthoDB" id="9805585at2"/>
<keyword evidence="3" id="KW-1185">Reference proteome</keyword>
<evidence type="ECO:0000313" key="3">
    <source>
        <dbReference type="Proteomes" id="UP000317178"/>
    </source>
</evidence>
<dbReference type="CDD" id="cd02440">
    <property type="entry name" value="AdoMet_MTases"/>
    <property type="match status" value="1"/>
</dbReference>
<dbReference type="SUPFAM" id="SSF53335">
    <property type="entry name" value="S-adenosyl-L-methionine-dependent methyltransferases"/>
    <property type="match status" value="1"/>
</dbReference>
<dbReference type="AlphaFoldDB" id="A0A518CLX1"/>
<keyword evidence="2" id="KW-0489">Methyltransferase</keyword>
<reference evidence="2 3" key="1">
    <citation type="submission" date="2019-02" db="EMBL/GenBank/DDBJ databases">
        <title>Deep-cultivation of Planctomycetes and their phenomic and genomic characterization uncovers novel biology.</title>
        <authorList>
            <person name="Wiegand S."/>
            <person name="Jogler M."/>
            <person name="Boedeker C."/>
            <person name="Pinto D."/>
            <person name="Vollmers J."/>
            <person name="Rivas-Marin E."/>
            <person name="Kohn T."/>
            <person name="Peeters S.H."/>
            <person name="Heuer A."/>
            <person name="Rast P."/>
            <person name="Oberbeckmann S."/>
            <person name="Bunk B."/>
            <person name="Jeske O."/>
            <person name="Meyerdierks A."/>
            <person name="Storesund J.E."/>
            <person name="Kallscheuer N."/>
            <person name="Luecker S."/>
            <person name="Lage O.M."/>
            <person name="Pohl T."/>
            <person name="Merkel B.J."/>
            <person name="Hornburger P."/>
            <person name="Mueller R.-W."/>
            <person name="Bruemmer F."/>
            <person name="Labrenz M."/>
            <person name="Spormann A.M."/>
            <person name="Op den Camp H."/>
            <person name="Overmann J."/>
            <person name="Amann R."/>
            <person name="Jetten M.S.M."/>
            <person name="Mascher T."/>
            <person name="Medema M.H."/>
            <person name="Devos D.P."/>
            <person name="Kaster A.-K."/>
            <person name="Ovreas L."/>
            <person name="Rohde M."/>
            <person name="Galperin M.Y."/>
            <person name="Jogler C."/>
        </authorList>
    </citation>
    <scope>NUCLEOTIDE SEQUENCE [LARGE SCALE GENOMIC DNA]</scope>
    <source>
        <strain evidence="2 3">Pla110</strain>
    </source>
</reference>
<dbReference type="InterPro" id="IPR041698">
    <property type="entry name" value="Methyltransf_25"/>
</dbReference>
<dbReference type="Gene3D" id="3.40.50.150">
    <property type="entry name" value="Vaccinia Virus protein VP39"/>
    <property type="match status" value="1"/>
</dbReference>
<evidence type="ECO:0000259" key="1">
    <source>
        <dbReference type="Pfam" id="PF13649"/>
    </source>
</evidence>
<organism evidence="2 3">
    <name type="scientific">Polystyrenella longa</name>
    <dbReference type="NCBI Taxonomy" id="2528007"/>
    <lineage>
        <taxon>Bacteria</taxon>
        <taxon>Pseudomonadati</taxon>
        <taxon>Planctomycetota</taxon>
        <taxon>Planctomycetia</taxon>
        <taxon>Planctomycetales</taxon>
        <taxon>Planctomycetaceae</taxon>
        <taxon>Polystyrenella</taxon>
    </lineage>
</organism>